<evidence type="ECO:0000313" key="1">
    <source>
        <dbReference type="EMBL" id="EOQ09114.1"/>
    </source>
</evidence>
<dbReference type="Proteomes" id="UP000014028">
    <property type="component" value="Unassembled WGS sequence"/>
</dbReference>
<sequence>MNNSYEIIGNQIKYYLRDDPTRGWNNIPSLFSAK</sequence>
<gene>
    <name evidence="1" type="ORF">IKC_06078</name>
</gene>
<protein>
    <submittedName>
        <fullName evidence="1">Uncharacterized protein</fullName>
    </submittedName>
</protein>
<accession>A0A9W5VS57</accession>
<proteinExistence type="predicted"/>
<dbReference type="AlphaFoldDB" id="A0A9W5VS57"/>
<comment type="caution">
    <text evidence="1">The sequence shown here is derived from an EMBL/GenBank/DDBJ whole genome shotgun (WGS) entry which is preliminary data.</text>
</comment>
<dbReference type="EMBL" id="AHFK01000052">
    <property type="protein sequence ID" value="EOQ09114.1"/>
    <property type="molecule type" value="Genomic_DNA"/>
</dbReference>
<name>A0A9W5VS57_BACCE</name>
<organism evidence="1 2">
    <name type="scientific">Bacillus cereus VD184</name>
    <dbReference type="NCBI Taxonomy" id="1053242"/>
    <lineage>
        <taxon>Bacteria</taxon>
        <taxon>Bacillati</taxon>
        <taxon>Bacillota</taxon>
        <taxon>Bacilli</taxon>
        <taxon>Bacillales</taxon>
        <taxon>Bacillaceae</taxon>
        <taxon>Bacillus</taxon>
        <taxon>Bacillus cereus group</taxon>
    </lineage>
</organism>
<evidence type="ECO:0000313" key="2">
    <source>
        <dbReference type="Proteomes" id="UP000014028"/>
    </source>
</evidence>
<reference evidence="1 2" key="1">
    <citation type="submission" date="2012-12" db="EMBL/GenBank/DDBJ databases">
        <title>The Genome Sequence of Bacillus cereus VD184.</title>
        <authorList>
            <consortium name="The Broad Institute Genome Sequencing Platform"/>
            <consortium name="The Broad Institute Genome Sequencing Center for Infectious Disease"/>
            <person name="Feldgarden M."/>
            <person name="Van der Auwera G.A."/>
            <person name="Mahillon J."/>
            <person name="Duprez V."/>
            <person name="Timmery S."/>
            <person name="Mattelet C."/>
            <person name="Dierick K."/>
            <person name="Sun M."/>
            <person name="Yu Z."/>
            <person name="Zhu L."/>
            <person name="Hu X."/>
            <person name="Shank E.B."/>
            <person name="Swiecicka I."/>
            <person name="Hansen B.M."/>
            <person name="Andrup L."/>
            <person name="Walker B."/>
            <person name="Young S.K."/>
            <person name="Zeng Q."/>
            <person name="Gargeya S."/>
            <person name="Fitzgerald M."/>
            <person name="Haas B."/>
            <person name="Abouelleil A."/>
            <person name="Alvarado L."/>
            <person name="Arachchi H.M."/>
            <person name="Berlin A.M."/>
            <person name="Chapman S.B."/>
            <person name="Dewar J."/>
            <person name="Goldberg J."/>
            <person name="Griggs A."/>
            <person name="Gujja S."/>
            <person name="Hansen M."/>
            <person name="Howarth C."/>
            <person name="Imamovic A."/>
            <person name="Larimer J."/>
            <person name="McCowan C."/>
            <person name="Murphy C."/>
            <person name="Neiman D."/>
            <person name="Pearson M."/>
            <person name="Priest M."/>
            <person name="Roberts A."/>
            <person name="Saif S."/>
            <person name="Shea T."/>
            <person name="Sisk P."/>
            <person name="Sykes S."/>
            <person name="Wortman J."/>
            <person name="Nusbaum C."/>
            <person name="Birren B."/>
        </authorList>
    </citation>
    <scope>NUCLEOTIDE SEQUENCE [LARGE SCALE GENOMIC DNA]</scope>
    <source>
        <strain evidence="1 2">VD184</strain>
    </source>
</reference>